<keyword evidence="6" id="KW-1185">Reference proteome</keyword>
<dbReference type="PROSITE" id="PS50883">
    <property type="entry name" value="EAL"/>
    <property type="match status" value="1"/>
</dbReference>
<dbReference type="PANTHER" id="PTHR44757">
    <property type="entry name" value="DIGUANYLATE CYCLASE DGCP"/>
    <property type="match status" value="1"/>
</dbReference>
<dbReference type="CDD" id="cd00130">
    <property type="entry name" value="PAS"/>
    <property type="match status" value="1"/>
</dbReference>
<dbReference type="Gene3D" id="3.30.70.270">
    <property type="match status" value="1"/>
</dbReference>
<dbReference type="GO" id="GO:0071111">
    <property type="term" value="F:cyclic-guanylate-specific phosphodiesterase activity"/>
    <property type="evidence" value="ECO:0007669"/>
    <property type="project" value="UniProtKB-EC"/>
</dbReference>
<dbReference type="CDD" id="cd01948">
    <property type="entry name" value="EAL"/>
    <property type="match status" value="1"/>
</dbReference>
<feature type="domain" description="EAL" evidence="3">
    <location>
        <begin position="336"/>
        <end position="592"/>
    </location>
</feature>
<dbReference type="SMART" id="SM00267">
    <property type="entry name" value="GGDEF"/>
    <property type="match status" value="1"/>
</dbReference>
<dbReference type="InterPro" id="IPR029787">
    <property type="entry name" value="Nucleotide_cyclase"/>
</dbReference>
<evidence type="ECO:0000259" key="3">
    <source>
        <dbReference type="PROSITE" id="PS50883"/>
    </source>
</evidence>
<dbReference type="Gene3D" id="3.30.450.20">
    <property type="entry name" value="PAS domain"/>
    <property type="match status" value="1"/>
</dbReference>
<dbReference type="SMART" id="SM00091">
    <property type="entry name" value="PAS"/>
    <property type="match status" value="1"/>
</dbReference>
<protein>
    <submittedName>
        <fullName evidence="5">Cyclic di-GMP phosphodiesterase Gmr</fullName>
        <ecNumber evidence="5">3.1.4.52</ecNumber>
    </submittedName>
</protein>
<dbReference type="SUPFAM" id="SSF141868">
    <property type="entry name" value="EAL domain-like"/>
    <property type="match status" value="1"/>
</dbReference>
<dbReference type="PROSITE" id="PS50113">
    <property type="entry name" value="PAC"/>
    <property type="match status" value="1"/>
</dbReference>
<evidence type="ECO:0000313" key="5">
    <source>
        <dbReference type="EMBL" id="QDS96557.1"/>
    </source>
</evidence>
<dbReference type="PROSITE" id="PS50112">
    <property type="entry name" value="PAS"/>
    <property type="match status" value="1"/>
</dbReference>
<dbReference type="SMART" id="SM00052">
    <property type="entry name" value="EAL"/>
    <property type="match status" value="1"/>
</dbReference>
<keyword evidence="5" id="KW-0378">Hydrolase</keyword>
<dbReference type="InterPro" id="IPR001633">
    <property type="entry name" value="EAL_dom"/>
</dbReference>
<dbReference type="NCBIfam" id="TIGR00254">
    <property type="entry name" value="GGDEF"/>
    <property type="match status" value="1"/>
</dbReference>
<sequence>MNNPNINACDNSLRFITTDPAVIKFEEGRKANETLTAFRSAVSAAGIVVVTDVTGKIIEVNDNFCQISGYSREELLGKNHQILKSGRHPEEFFREMYSTIRRGKIWHGEVCDRAKDGSLYWMDTTIAPMLDEQGNPHSYFSLRVDISDRKRLEDRLHELAYHDTLTGLVNRDSLLQSIQNAIDRRAHRHFALLYLDFDRFKLVNDSLGHDVGDQLLKEIANRLRTTLRETKRLTDVILPARLGGDEFVVLLDGLNRPEDAIIVAERLKQVFSDSYKLGNHTVYSSASIGVVTSDNPYHFAREMLRDADLAMYEAKKSGRAHYVVFDRDLREQAEARLRIEYELHTAIERRELNLVYQPIISLESGKIEGVEALIRWNHQEHGMIGPERFISIAEETGIIESIGNWVLQEACRQMAEWEKTLGSLTPPSIHVNVSRRQLLLPNFCRIVTQAITEHNIASHRLHLEVTESMIMHDRETSIAILRELKQLGVQIDIDDFGTGYSSLSCLHEFPIDVLKIDREFVANLNQVQNFGALLHTIVALADNLNLKVVVEGIENGEQLTLIQAMGCEFGQGYLFSAPLTVQRLQDFVCSTTEFPPSNRNPTSASSTNSALAIAHSVASPQAGLPGATK</sequence>
<evidence type="ECO:0000259" key="1">
    <source>
        <dbReference type="PROSITE" id="PS50112"/>
    </source>
</evidence>
<dbReference type="Pfam" id="PF13426">
    <property type="entry name" value="PAS_9"/>
    <property type="match status" value="1"/>
</dbReference>
<reference evidence="5 6" key="1">
    <citation type="submission" date="2019-02" db="EMBL/GenBank/DDBJ databases">
        <title>Deep-cultivation of Planctomycetes and their phenomic and genomic characterization uncovers novel biology.</title>
        <authorList>
            <person name="Wiegand S."/>
            <person name="Jogler M."/>
            <person name="Boedeker C."/>
            <person name="Pinto D."/>
            <person name="Vollmers J."/>
            <person name="Rivas-Marin E."/>
            <person name="Kohn T."/>
            <person name="Peeters S.H."/>
            <person name="Heuer A."/>
            <person name="Rast P."/>
            <person name="Oberbeckmann S."/>
            <person name="Bunk B."/>
            <person name="Jeske O."/>
            <person name="Meyerdierks A."/>
            <person name="Storesund J.E."/>
            <person name="Kallscheuer N."/>
            <person name="Luecker S."/>
            <person name="Lage O.M."/>
            <person name="Pohl T."/>
            <person name="Merkel B.J."/>
            <person name="Hornburger P."/>
            <person name="Mueller R.-W."/>
            <person name="Bruemmer F."/>
            <person name="Labrenz M."/>
            <person name="Spormann A.M."/>
            <person name="Op den Camp H."/>
            <person name="Overmann J."/>
            <person name="Amann R."/>
            <person name="Jetten M.S.M."/>
            <person name="Mascher T."/>
            <person name="Medema M.H."/>
            <person name="Devos D.P."/>
            <person name="Kaster A.-K."/>
            <person name="Ovreas L."/>
            <person name="Rohde M."/>
            <person name="Galperin M.Y."/>
            <person name="Jogler C."/>
        </authorList>
    </citation>
    <scope>NUCLEOTIDE SEQUENCE [LARGE SCALE GENOMIC DNA]</scope>
    <source>
        <strain evidence="5 6">FF011L</strain>
    </source>
</reference>
<dbReference type="CDD" id="cd01949">
    <property type="entry name" value="GGDEF"/>
    <property type="match status" value="1"/>
</dbReference>
<dbReference type="NCBIfam" id="TIGR00229">
    <property type="entry name" value="sensory_box"/>
    <property type="match status" value="1"/>
</dbReference>
<dbReference type="SUPFAM" id="SSF55785">
    <property type="entry name" value="PYP-like sensor domain (PAS domain)"/>
    <property type="match status" value="1"/>
</dbReference>
<dbReference type="Pfam" id="PF00563">
    <property type="entry name" value="EAL"/>
    <property type="match status" value="1"/>
</dbReference>
<dbReference type="InterPro" id="IPR043128">
    <property type="entry name" value="Rev_trsase/Diguanyl_cyclase"/>
</dbReference>
<dbReference type="InterPro" id="IPR052155">
    <property type="entry name" value="Biofilm_reg_signaling"/>
</dbReference>
<dbReference type="EC" id="3.1.4.52" evidence="5"/>
<dbReference type="InterPro" id="IPR000160">
    <property type="entry name" value="GGDEF_dom"/>
</dbReference>
<dbReference type="EMBL" id="CP036262">
    <property type="protein sequence ID" value="QDS96557.1"/>
    <property type="molecule type" value="Genomic_DNA"/>
</dbReference>
<evidence type="ECO:0000259" key="2">
    <source>
        <dbReference type="PROSITE" id="PS50113"/>
    </source>
</evidence>
<proteinExistence type="predicted"/>
<organism evidence="5 6">
    <name type="scientific">Roseimaritima multifibrata</name>
    <dbReference type="NCBI Taxonomy" id="1930274"/>
    <lineage>
        <taxon>Bacteria</taxon>
        <taxon>Pseudomonadati</taxon>
        <taxon>Planctomycetota</taxon>
        <taxon>Planctomycetia</taxon>
        <taxon>Pirellulales</taxon>
        <taxon>Pirellulaceae</taxon>
        <taxon>Roseimaritima</taxon>
    </lineage>
</organism>
<accession>A0A517MP51</accession>
<dbReference type="OrthoDB" id="9762141at2"/>
<dbReference type="SUPFAM" id="SSF55073">
    <property type="entry name" value="Nucleotide cyclase"/>
    <property type="match status" value="1"/>
</dbReference>
<dbReference type="InterPro" id="IPR000014">
    <property type="entry name" value="PAS"/>
</dbReference>
<dbReference type="PROSITE" id="PS50887">
    <property type="entry name" value="GGDEF"/>
    <property type="match status" value="1"/>
</dbReference>
<dbReference type="PANTHER" id="PTHR44757:SF2">
    <property type="entry name" value="BIOFILM ARCHITECTURE MAINTENANCE PROTEIN MBAA"/>
    <property type="match status" value="1"/>
</dbReference>
<feature type="domain" description="PAS" evidence="1">
    <location>
        <begin position="48"/>
        <end position="91"/>
    </location>
</feature>
<evidence type="ECO:0000259" key="4">
    <source>
        <dbReference type="PROSITE" id="PS50887"/>
    </source>
</evidence>
<dbReference type="InterPro" id="IPR035965">
    <property type="entry name" value="PAS-like_dom_sf"/>
</dbReference>
<evidence type="ECO:0000313" key="6">
    <source>
        <dbReference type="Proteomes" id="UP000320672"/>
    </source>
</evidence>
<dbReference type="SMART" id="SM00086">
    <property type="entry name" value="PAC"/>
    <property type="match status" value="1"/>
</dbReference>
<dbReference type="InterPro" id="IPR000700">
    <property type="entry name" value="PAS-assoc_C"/>
</dbReference>
<dbReference type="InterPro" id="IPR001610">
    <property type="entry name" value="PAC"/>
</dbReference>
<dbReference type="AlphaFoldDB" id="A0A517MP51"/>
<dbReference type="Proteomes" id="UP000320672">
    <property type="component" value="Chromosome"/>
</dbReference>
<dbReference type="Pfam" id="PF00990">
    <property type="entry name" value="GGDEF"/>
    <property type="match status" value="1"/>
</dbReference>
<dbReference type="Gene3D" id="3.20.20.450">
    <property type="entry name" value="EAL domain"/>
    <property type="match status" value="1"/>
</dbReference>
<feature type="domain" description="PAC" evidence="2">
    <location>
        <begin position="106"/>
        <end position="158"/>
    </location>
</feature>
<dbReference type="InterPro" id="IPR035919">
    <property type="entry name" value="EAL_sf"/>
</dbReference>
<dbReference type="KEGG" id="rml:FF011L_53690"/>
<gene>
    <name evidence="5" type="primary">gmr</name>
    <name evidence="5" type="ORF">FF011L_53690</name>
</gene>
<dbReference type="RefSeq" id="WP_145354683.1">
    <property type="nucleotide sequence ID" value="NZ_CP036262.1"/>
</dbReference>
<name>A0A517MP51_9BACT</name>
<feature type="domain" description="GGDEF" evidence="4">
    <location>
        <begin position="188"/>
        <end position="327"/>
    </location>
</feature>